<proteinExistence type="predicted"/>
<keyword evidence="3" id="KW-0540">Nuclease</keyword>
<dbReference type="GO" id="GO:0003676">
    <property type="term" value="F:nucleic acid binding"/>
    <property type="evidence" value="ECO:0007669"/>
    <property type="project" value="InterPro"/>
</dbReference>
<evidence type="ECO:0000256" key="4">
    <source>
        <dbReference type="ARBA" id="ARBA00022759"/>
    </source>
</evidence>
<evidence type="ECO:0000256" key="2">
    <source>
        <dbReference type="ARBA" id="ARBA00022695"/>
    </source>
</evidence>
<dbReference type="Pfam" id="PF17917">
    <property type="entry name" value="RT_RNaseH"/>
    <property type="match status" value="1"/>
</dbReference>
<dbReference type="STRING" id="151549.A0A4C1VWY9"/>
<keyword evidence="1" id="KW-0808">Transferase</keyword>
<dbReference type="Gene3D" id="3.10.20.370">
    <property type="match status" value="1"/>
</dbReference>
<keyword evidence="5" id="KW-0378">Hydrolase</keyword>
<evidence type="ECO:0000259" key="7">
    <source>
        <dbReference type="PROSITE" id="PS50994"/>
    </source>
</evidence>
<feature type="domain" description="Integrase catalytic" evidence="7">
    <location>
        <begin position="84"/>
        <end position="263"/>
    </location>
</feature>
<dbReference type="PANTHER" id="PTHR37984:SF5">
    <property type="entry name" value="PROTEIN NYNRIN-LIKE"/>
    <property type="match status" value="1"/>
</dbReference>
<evidence type="ECO:0000256" key="1">
    <source>
        <dbReference type="ARBA" id="ARBA00022679"/>
    </source>
</evidence>
<dbReference type="OrthoDB" id="8022549at2759"/>
<accession>A0A4C1VWY9</accession>
<comment type="caution">
    <text evidence="8">The sequence shown here is derived from an EMBL/GenBank/DDBJ whole genome shotgun (WGS) entry which is preliminary data.</text>
</comment>
<sequence>MISDYEAHIDLTVEKYCNASILGIGAVLKQPQENNKEKPVAYFSKKLNEIQKRKKAVYLECLAIIECVKYWQHLLIGRQFTVFSDHKPLENMNIKSRTDEELGDLTYYLSQYDFQIKYSPRRYNIEADCLSRNPVLEANENLDEQLKVPPQNHLRYVPLIQLEDLGVRGRQRDQYPGINSRDFKQFLEVKNIPIIFTAVDSPFSSGLNERLNQTLVNKIRCKTNENGVKKAWTMIAQNCVKIYNETEHTVTGYAPRYVLNGTDVTILPNELKLKKTESDLIQDRRKALENTIKSHNYNKKIYDKNRRHLDFKVGDTVFVDNGNKLNRKKLDGLRIGPYMIIEKISNSIYKVNTKYEKSESNFFHISKLTPAPELEYHEENV</sequence>
<dbReference type="PROSITE" id="PS50994">
    <property type="entry name" value="INTEGRASE"/>
    <property type="match status" value="1"/>
</dbReference>
<dbReference type="InterPro" id="IPR043502">
    <property type="entry name" value="DNA/RNA_pol_sf"/>
</dbReference>
<dbReference type="PANTHER" id="PTHR37984">
    <property type="entry name" value="PROTEIN CBG26694"/>
    <property type="match status" value="1"/>
</dbReference>
<dbReference type="InterPro" id="IPR041373">
    <property type="entry name" value="RT_RNaseH"/>
</dbReference>
<dbReference type="CDD" id="cd09274">
    <property type="entry name" value="RNase_HI_RT_Ty3"/>
    <property type="match status" value="1"/>
</dbReference>
<evidence type="ECO:0000313" key="8">
    <source>
        <dbReference type="EMBL" id="GBP43341.1"/>
    </source>
</evidence>
<keyword evidence="9" id="KW-1185">Reference proteome</keyword>
<dbReference type="GO" id="GO:0004519">
    <property type="term" value="F:endonuclease activity"/>
    <property type="evidence" value="ECO:0007669"/>
    <property type="project" value="UniProtKB-KW"/>
</dbReference>
<dbReference type="InterPro" id="IPR050951">
    <property type="entry name" value="Retrovirus_Pol_polyprotein"/>
</dbReference>
<dbReference type="Proteomes" id="UP000299102">
    <property type="component" value="Unassembled WGS sequence"/>
</dbReference>
<name>A0A4C1VWY9_EUMVA</name>
<dbReference type="SUPFAM" id="SSF56672">
    <property type="entry name" value="DNA/RNA polymerases"/>
    <property type="match status" value="1"/>
</dbReference>
<dbReference type="EMBL" id="BGZK01000434">
    <property type="protein sequence ID" value="GBP43341.1"/>
    <property type="molecule type" value="Genomic_DNA"/>
</dbReference>
<evidence type="ECO:0000313" key="9">
    <source>
        <dbReference type="Proteomes" id="UP000299102"/>
    </source>
</evidence>
<dbReference type="InterPro" id="IPR012337">
    <property type="entry name" value="RNaseH-like_sf"/>
</dbReference>
<evidence type="ECO:0000256" key="6">
    <source>
        <dbReference type="ARBA" id="ARBA00022918"/>
    </source>
</evidence>
<dbReference type="InterPro" id="IPR001584">
    <property type="entry name" value="Integrase_cat-core"/>
</dbReference>
<dbReference type="Gene3D" id="3.30.420.10">
    <property type="entry name" value="Ribonuclease H-like superfamily/Ribonuclease H"/>
    <property type="match status" value="1"/>
</dbReference>
<dbReference type="SUPFAM" id="SSF53098">
    <property type="entry name" value="Ribonuclease H-like"/>
    <property type="match status" value="1"/>
</dbReference>
<protein>
    <submittedName>
        <fullName evidence="8">Retrovirus-related Pol polyprotein from transposon 297</fullName>
    </submittedName>
</protein>
<dbReference type="InterPro" id="IPR036397">
    <property type="entry name" value="RNaseH_sf"/>
</dbReference>
<dbReference type="GO" id="GO:0003964">
    <property type="term" value="F:RNA-directed DNA polymerase activity"/>
    <property type="evidence" value="ECO:0007669"/>
    <property type="project" value="UniProtKB-KW"/>
</dbReference>
<evidence type="ECO:0000256" key="5">
    <source>
        <dbReference type="ARBA" id="ARBA00022801"/>
    </source>
</evidence>
<keyword evidence="2" id="KW-0548">Nucleotidyltransferase</keyword>
<dbReference type="GO" id="GO:0016787">
    <property type="term" value="F:hydrolase activity"/>
    <property type="evidence" value="ECO:0007669"/>
    <property type="project" value="UniProtKB-KW"/>
</dbReference>
<gene>
    <name evidence="8" type="primary">pol</name>
    <name evidence="8" type="ORF">EVAR_34257_1</name>
</gene>
<dbReference type="GO" id="GO:0015074">
    <property type="term" value="P:DNA integration"/>
    <property type="evidence" value="ECO:0007669"/>
    <property type="project" value="InterPro"/>
</dbReference>
<evidence type="ECO:0000256" key="3">
    <source>
        <dbReference type="ARBA" id="ARBA00022722"/>
    </source>
</evidence>
<dbReference type="GO" id="GO:0042575">
    <property type="term" value="C:DNA polymerase complex"/>
    <property type="evidence" value="ECO:0007669"/>
    <property type="project" value="UniProtKB-ARBA"/>
</dbReference>
<reference evidence="8 9" key="1">
    <citation type="journal article" date="2019" name="Commun. Biol.">
        <title>The bagworm genome reveals a unique fibroin gene that provides high tensile strength.</title>
        <authorList>
            <person name="Kono N."/>
            <person name="Nakamura H."/>
            <person name="Ohtoshi R."/>
            <person name="Tomita M."/>
            <person name="Numata K."/>
            <person name="Arakawa K."/>
        </authorList>
    </citation>
    <scope>NUCLEOTIDE SEQUENCE [LARGE SCALE GENOMIC DNA]</scope>
</reference>
<organism evidence="8 9">
    <name type="scientific">Eumeta variegata</name>
    <name type="common">Bagworm moth</name>
    <name type="synonym">Eumeta japonica</name>
    <dbReference type="NCBI Taxonomy" id="151549"/>
    <lineage>
        <taxon>Eukaryota</taxon>
        <taxon>Metazoa</taxon>
        <taxon>Ecdysozoa</taxon>
        <taxon>Arthropoda</taxon>
        <taxon>Hexapoda</taxon>
        <taxon>Insecta</taxon>
        <taxon>Pterygota</taxon>
        <taxon>Neoptera</taxon>
        <taxon>Endopterygota</taxon>
        <taxon>Lepidoptera</taxon>
        <taxon>Glossata</taxon>
        <taxon>Ditrysia</taxon>
        <taxon>Tineoidea</taxon>
        <taxon>Psychidae</taxon>
        <taxon>Oiketicinae</taxon>
        <taxon>Eumeta</taxon>
    </lineage>
</organism>
<keyword evidence="6" id="KW-0695">RNA-directed DNA polymerase</keyword>
<keyword evidence="4" id="KW-0255">Endonuclease</keyword>
<dbReference type="AlphaFoldDB" id="A0A4C1VWY9"/>